<dbReference type="FunCoup" id="A0A1E5R896">
    <property type="interactions" value="146"/>
</dbReference>
<dbReference type="PANTHER" id="PTHR11560">
    <property type="entry name" value="39S RIBOSOMAL PROTEIN L10, MITOCHONDRIAL"/>
    <property type="match status" value="1"/>
</dbReference>
<dbReference type="InParanoid" id="A0A1E5R896"/>
<dbReference type="Gene3D" id="3.30.70.1730">
    <property type="match status" value="1"/>
</dbReference>
<dbReference type="AlphaFoldDB" id="A0A1E5R896"/>
<dbReference type="GO" id="GO:0005840">
    <property type="term" value="C:ribosome"/>
    <property type="evidence" value="ECO:0007669"/>
    <property type="project" value="UniProtKB-KW"/>
</dbReference>
<name>A0A1E5R896_9ASCO</name>
<dbReference type="InterPro" id="IPR001790">
    <property type="entry name" value="Ribosomal_uL10"/>
</dbReference>
<keyword evidence="3" id="KW-0687">Ribonucleoprotein</keyword>
<dbReference type="InterPro" id="IPR047865">
    <property type="entry name" value="Ribosomal_uL10_bac_type"/>
</dbReference>
<evidence type="ECO:0000313" key="4">
    <source>
        <dbReference type="EMBL" id="OEJ83136.1"/>
    </source>
</evidence>
<dbReference type="EMBL" id="LPNM01000009">
    <property type="protein sequence ID" value="OEJ83136.1"/>
    <property type="molecule type" value="Genomic_DNA"/>
</dbReference>
<evidence type="ECO:0000256" key="1">
    <source>
        <dbReference type="ARBA" id="ARBA00008889"/>
    </source>
</evidence>
<dbReference type="GO" id="GO:1990904">
    <property type="term" value="C:ribonucleoprotein complex"/>
    <property type="evidence" value="ECO:0007669"/>
    <property type="project" value="UniProtKB-KW"/>
</dbReference>
<comment type="similarity">
    <text evidence="1">Belongs to the universal ribosomal protein uL10 family.</text>
</comment>
<keyword evidence="2 4" id="KW-0689">Ribosomal protein</keyword>
<proteinExistence type="inferred from homology"/>
<sequence length="260" mass="29027">MLKSYFKTPFSLLKRYTTAATANVIGGSSANAAHVTPNVIASGSQTIIQDAASRITQKPITSKKTFLLDYYKHVMDTHPLVLFAHYNNLNKNENNMIRALCKDNSSTLTVLRNSIFKVYLRNSQRTDPASPVKAEEKSLLIKNHPLNQYLKGPTCCIAFKELNPAALNNLFTVLKKHQDKLFVIGAKLDNESLDLEKILKIKDLPSKNVLQQQLLGVLHMLSGAGLVNTLEMASSKNLYLTLKSHEQELEKEGKESESKE</sequence>
<comment type="caution">
    <text evidence="4">The sequence shown here is derived from an EMBL/GenBank/DDBJ whole genome shotgun (WGS) entry which is preliminary data.</text>
</comment>
<accession>A0A1E5R896</accession>
<dbReference type="Proteomes" id="UP000095728">
    <property type="component" value="Unassembled WGS sequence"/>
</dbReference>
<dbReference type="Pfam" id="PF00466">
    <property type="entry name" value="Ribosomal_L10"/>
    <property type="match status" value="1"/>
</dbReference>
<evidence type="ECO:0000256" key="3">
    <source>
        <dbReference type="ARBA" id="ARBA00023274"/>
    </source>
</evidence>
<gene>
    <name evidence="4" type="ORF">AWRI3579_g3204</name>
</gene>
<dbReference type="STRING" id="56408.A0A1E5R896"/>
<dbReference type="InterPro" id="IPR043141">
    <property type="entry name" value="Ribosomal_uL10-like_sf"/>
</dbReference>
<evidence type="ECO:0000256" key="2">
    <source>
        <dbReference type="ARBA" id="ARBA00022980"/>
    </source>
</evidence>
<protein>
    <submittedName>
        <fullName evidence="4">54S ribosomal protein L11, mitochondrial</fullName>
    </submittedName>
</protein>
<evidence type="ECO:0000313" key="5">
    <source>
        <dbReference type="Proteomes" id="UP000095728"/>
    </source>
</evidence>
<organism evidence="4 5">
    <name type="scientific">Hanseniaspora osmophila</name>
    <dbReference type="NCBI Taxonomy" id="56408"/>
    <lineage>
        <taxon>Eukaryota</taxon>
        <taxon>Fungi</taxon>
        <taxon>Dikarya</taxon>
        <taxon>Ascomycota</taxon>
        <taxon>Saccharomycotina</taxon>
        <taxon>Saccharomycetes</taxon>
        <taxon>Saccharomycodales</taxon>
        <taxon>Saccharomycodaceae</taxon>
        <taxon>Hanseniaspora</taxon>
    </lineage>
</organism>
<reference evidence="5" key="1">
    <citation type="journal article" date="2016" name="Genome Announc.">
        <title>Genome sequences of three species of Hanseniaspora isolated from spontaneous wine fermentations.</title>
        <authorList>
            <person name="Sternes P.R."/>
            <person name="Lee D."/>
            <person name="Kutyna D.R."/>
            <person name="Borneman A.R."/>
        </authorList>
    </citation>
    <scope>NUCLEOTIDE SEQUENCE [LARGE SCALE GENOMIC DNA]</scope>
    <source>
        <strain evidence="5">AWRI3579</strain>
    </source>
</reference>
<dbReference type="SUPFAM" id="SSF160369">
    <property type="entry name" value="Ribosomal protein L10-like"/>
    <property type="match status" value="1"/>
</dbReference>
<keyword evidence="5" id="KW-1185">Reference proteome</keyword>
<dbReference type="OrthoDB" id="360689at2759"/>